<dbReference type="Proteomes" id="UP001341281">
    <property type="component" value="Chromosome 02"/>
</dbReference>
<name>A0AAQ3WDF3_PASNO</name>
<keyword evidence="2" id="KW-1185">Reference proteome</keyword>
<protein>
    <recommendedName>
        <fullName evidence="3">Myb/SANT-like domain-containing protein</fullName>
    </recommendedName>
</protein>
<evidence type="ECO:0000313" key="1">
    <source>
        <dbReference type="EMBL" id="WVZ58001.1"/>
    </source>
</evidence>
<reference evidence="1 2" key="1">
    <citation type="submission" date="2024-02" db="EMBL/GenBank/DDBJ databases">
        <title>High-quality chromosome-scale genome assembly of Pensacola bahiagrass (Paspalum notatum Flugge var. saurae).</title>
        <authorList>
            <person name="Vega J.M."/>
            <person name="Podio M."/>
            <person name="Orjuela J."/>
            <person name="Siena L.A."/>
            <person name="Pessino S.C."/>
            <person name="Combes M.C."/>
            <person name="Mariac C."/>
            <person name="Albertini E."/>
            <person name="Pupilli F."/>
            <person name="Ortiz J.P.A."/>
            <person name="Leblanc O."/>
        </authorList>
    </citation>
    <scope>NUCLEOTIDE SEQUENCE [LARGE SCALE GENOMIC DNA]</scope>
    <source>
        <strain evidence="1">R1</strain>
        <tissue evidence="1">Leaf</tissue>
    </source>
</reference>
<evidence type="ECO:0008006" key="3">
    <source>
        <dbReference type="Google" id="ProtNLM"/>
    </source>
</evidence>
<dbReference type="EMBL" id="CP144746">
    <property type="protein sequence ID" value="WVZ58001.1"/>
    <property type="molecule type" value="Genomic_DNA"/>
</dbReference>
<gene>
    <name evidence="1" type="ORF">U9M48_008318</name>
</gene>
<proteinExistence type="predicted"/>
<accession>A0AAQ3WDF3</accession>
<dbReference type="AlphaFoldDB" id="A0AAQ3WDF3"/>
<evidence type="ECO:0000313" key="2">
    <source>
        <dbReference type="Proteomes" id="UP001341281"/>
    </source>
</evidence>
<dbReference type="PANTHER" id="PTHR47127">
    <property type="entry name" value="10A19I.15"/>
    <property type="match status" value="1"/>
</dbReference>
<sequence length="211" mass="24057">MDKVEGQGETNGIATWTSIQSAFMFFHLANVVASGAKTPLRFKKSHLNACAKANQVKNHLKTWSLKFQKYKKLKTISGAGWDEDNFIITLAEDHFNNYVATHKVDAEYLNKPLEHYGEMQTIFVNSMTTEMYAKDSISTLGPENMDIENEDLREIDFNDAIAFPSCQTTHYDLYFGYIMGNPHIGKAFYKVPFVSKLTRLSAYVSERVSRQ</sequence>
<organism evidence="1 2">
    <name type="scientific">Paspalum notatum var. saurae</name>
    <dbReference type="NCBI Taxonomy" id="547442"/>
    <lineage>
        <taxon>Eukaryota</taxon>
        <taxon>Viridiplantae</taxon>
        <taxon>Streptophyta</taxon>
        <taxon>Embryophyta</taxon>
        <taxon>Tracheophyta</taxon>
        <taxon>Spermatophyta</taxon>
        <taxon>Magnoliopsida</taxon>
        <taxon>Liliopsida</taxon>
        <taxon>Poales</taxon>
        <taxon>Poaceae</taxon>
        <taxon>PACMAD clade</taxon>
        <taxon>Panicoideae</taxon>
        <taxon>Andropogonodae</taxon>
        <taxon>Paspaleae</taxon>
        <taxon>Paspalinae</taxon>
        <taxon>Paspalum</taxon>
    </lineage>
</organism>